<evidence type="ECO:0000313" key="2">
    <source>
        <dbReference type="Proteomes" id="UP001147653"/>
    </source>
</evidence>
<keyword evidence="2" id="KW-1185">Reference proteome</keyword>
<dbReference type="EMBL" id="JAPDDP010000021">
    <property type="protein sequence ID" value="MDA0181370.1"/>
    <property type="molecule type" value="Genomic_DNA"/>
</dbReference>
<organism evidence="1 2">
    <name type="scientific">Solirubrobacter phytolaccae</name>
    <dbReference type="NCBI Taxonomy" id="1404360"/>
    <lineage>
        <taxon>Bacteria</taxon>
        <taxon>Bacillati</taxon>
        <taxon>Actinomycetota</taxon>
        <taxon>Thermoleophilia</taxon>
        <taxon>Solirubrobacterales</taxon>
        <taxon>Solirubrobacteraceae</taxon>
        <taxon>Solirubrobacter</taxon>
    </lineage>
</organism>
<dbReference type="AlphaFoldDB" id="A0A9X3SBG5"/>
<evidence type="ECO:0000313" key="1">
    <source>
        <dbReference type="EMBL" id="MDA0181370.1"/>
    </source>
</evidence>
<protein>
    <submittedName>
        <fullName evidence="1">Uncharacterized protein</fullName>
    </submittedName>
</protein>
<sequence length="223" mass="24125">MVGSRITDAALRPARASWAFALRTERDTRRRVIDGGGRVTLVCVDTALGSPYAHQAVTRIVDSALAEHVVARALDRLDEEHAAQQVADRLLAGGVVERLAERVLEGPELERIVEQALASPGAARMIARVVESDVVETATMGLVEDIVGRLRESRALWTLIDDIAQSPAVLDAIAQQSAGLADQVGDELRERSRNADERLERAAWRLFHRRPAGEGAPSTTGTA</sequence>
<dbReference type="Proteomes" id="UP001147653">
    <property type="component" value="Unassembled WGS sequence"/>
</dbReference>
<name>A0A9X3SBG5_9ACTN</name>
<dbReference type="RefSeq" id="WP_270025685.1">
    <property type="nucleotide sequence ID" value="NZ_JAPDDP010000021.1"/>
</dbReference>
<proteinExistence type="predicted"/>
<comment type="caution">
    <text evidence="1">The sequence shown here is derived from an EMBL/GenBank/DDBJ whole genome shotgun (WGS) entry which is preliminary data.</text>
</comment>
<gene>
    <name evidence="1" type="ORF">OJ997_13775</name>
</gene>
<reference evidence="1" key="1">
    <citation type="submission" date="2022-10" db="EMBL/GenBank/DDBJ databases">
        <title>The WGS of Solirubrobacter phytolaccae KCTC 29190.</title>
        <authorList>
            <person name="Jiang Z."/>
        </authorList>
    </citation>
    <scope>NUCLEOTIDE SEQUENCE</scope>
    <source>
        <strain evidence="1">KCTC 29190</strain>
    </source>
</reference>
<accession>A0A9X3SBG5</accession>